<evidence type="ECO:0008006" key="3">
    <source>
        <dbReference type="Google" id="ProtNLM"/>
    </source>
</evidence>
<name>A0ABR2MKQ9_9ASPA</name>
<gene>
    <name evidence="1" type="ORF">KSP40_PGU006323</name>
</gene>
<reference evidence="1 2" key="1">
    <citation type="journal article" date="2022" name="Nat. Plants">
        <title>Genomes of leafy and leafless Platanthera orchids illuminate the evolution of mycoheterotrophy.</title>
        <authorList>
            <person name="Li M.H."/>
            <person name="Liu K.W."/>
            <person name="Li Z."/>
            <person name="Lu H.C."/>
            <person name="Ye Q.L."/>
            <person name="Zhang D."/>
            <person name="Wang J.Y."/>
            <person name="Li Y.F."/>
            <person name="Zhong Z.M."/>
            <person name="Liu X."/>
            <person name="Yu X."/>
            <person name="Liu D.K."/>
            <person name="Tu X.D."/>
            <person name="Liu B."/>
            <person name="Hao Y."/>
            <person name="Liao X.Y."/>
            <person name="Jiang Y.T."/>
            <person name="Sun W.H."/>
            <person name="Chen J."/>
            <person name="Chen Y.Q."/>
            <person name="Ai Y."/>
            <person name="Zhai J.W."/>
            <person name="Wu S.S."/>
            <person name="Zhou Z."/>
            <person name="Hsiao Y.Y."/>
            <person name="Wu W.L."/>
            <person name="Chen Y.Y."/>
            <person name="Lin Y.F."/>
            <person name="Hsu J.L."/>
            <person name="Li C.Y."/>
            <person name="Wang Z.W."/>
            <person name="Zhao X."/>
            <person name="Zhong W.Y."/>
            <person name="Ma X.K."/>
            <person name="Ma L."/>
            <person name="Huang J."/>
            <person name="Chen G.Z."/>
            <person name="Huang M.Z."/>
            <person name="Huang L."/>
            <person name="Peng D.H."/>
            <person name="Luo Y.B."/>
            <person name="Zou S.Q."/>
            <person name="Chen S.P."/>
            <person name="Lan S."/>
            <person name="Tsai W.C."/>
            <person name="Van de Peer Y."/>
            <person name="Liu Z.J."/>
        </authorList>
    </citation>
    <scope>NUCLEOTIDE SEQUENCE [LARGE SCALE GENOMIC DNA]</scope>
    <source>
        <strain evidence="1">Lor288</strain>
    </source>
</reference>
<keyword evidence="2" id="KW-1185">Reference proteome</keyword>
<organism evidence="1 2">
    <name type="scientific">Platanthera guangdongensis</name>
    <dbReference type="NCBI Taxonomy" id="2320717"/>
    <lineage>
        <taxon>Eukaryota</taxon>
        <taxon>Viridiplantae</taxon>
        <taxon>Streptophyta</taxon>
        <taxon>Embryophyta</taxon>
        <taxon>Tracheophyta</taxon>
        <taxon>Spermatophyta</taxon>
        <taxon>Magnoliopsida</taxon>
        <taxon>Liliopsida</taxon>
        <taxon>Asparagales</taxon>
        <taxon>Orchidaceae</taxon>
        <taxon>Orchidoideae</taxon>
        <taxon>Orchideae</taxon>
        <taxon>Orchidinae</taxon>
        <taxon>Platanthera</taxon>
    </lineage>
</organism>
<dbReference type="Proteomes" id="UP001412067">
    <property type="component" value="Unassembled WGS sequence"/>
</dbReference>
<dbReference type="InterPro" id="IPR043502">
    <property type="entry name" value="DNA/RNA_pol_sf"/>
</dbReference>
<comment type="caution">
    <text evidence="1">The sequence shown here is derived from an EMBL/GenBank/DDBJ whole genome shotgun (WGS) entry which is preliminary data.</text>
</comment>
<evidence type="ECO:0000313" key="2">
    <source>
        <dbReference type="Proteomes" id="UP001412067"/>
    </source>
</evidence>
<sequence>MSFLDAFSGYHQIRMHPPDCHDVSFITSDGCYCEIPPPYQGGSRSYAQNRRLTVVLTHRLVDNTTRRSCWLV</sequence>
<dbReference type="SUPFAM" id="SSF56672">
    <property type="entry name" value="DNA/RNA polymerases"/>
    <property type="match status" value="1"/>
</dbReference>
<evidence type="ECO:0000313" key="1">
    <source>
        <dbReference type="EMBL" id="KAK8964100.1"/>
    </source>
</evidence>
<protein>
    <recommendedName>
        <fullName evidence="3">Transposon Ty3-I Gag-Pol polyprotein</fullName>
    </recommendedName>
</protein>
<dbReference type="EMBL" id="JBBWWR010000007">
    <property type="protein sequence ID" value="KAK8964100.1"/>
    <property type="molecule type" value="Genomic_DNA"/>
</dbReference>
<accession>A0ABR2MKQ9</accession>
<proteinExistence type="predicted"/>